<evidence type="ECO:0000259" key="1">
    <source>
        <dbReference type="Pfam" id="PF07179"/>
    </source>
</evidence>
<gene>
    <name evidence="2" type="ORF">IV50_GL001251</name>
</gene>
<accession>A0A0R2H8F7</accession>
<dbReference type="Pfam" id="PF07179">
    <property type="entry name" value="SseB"/>
    <property type="match status" value="1"/>
</dbReference>
<organism evidence="2 3">
    <name type="scientific">Weissella viridescens</name>
    <name type="common">Lactobacillus viridescens</name>
    <dbReference type="NCBI Taxonomy" id="1629"/>
    <lineage>
        <taxon>Bacteria</taxon>
        <taxon>Bacillati</taxon>
        <taxon>Bacillota</taxon>
        <taxon>Bacilli</taxon>
        <taxon>Lactobacillales</taxon>
        <taxon>Lactobacillaceae</taxon>
        <taxon>Weissella</taxon>
    </lineage>
</organism>
<comment type="caution">
    <text evidence="2">The sequence shown here is derived from an EMBL/GenBank/DDBJ whole genome shotgun (WGS) entry which is preliminary data.</text>
</comment>
<dbReference type="OrthoDB" id="2149078at2"/>
<dbReference type="EMBL" id="JQBM01000004">
    <property type="protein sequence ID" value="KRN45908.1"/>
    <property type="molecule type" value="Genomic_DNA"/>
</dbReference>
<dbReference type="InterPro" id="IPR009839">
    <property type="entry name" value="SseB_N"/>
</dbReference>
<proteinExistence type="predicted"/>
<keyword evidence="3" id="KW-1185">Reference proteome</keyword>
<evidence type="ECO:0000313" key="3">
    <source>
        <dbReference type="Proteomes" id="UP000051992"/>
    </source>
</evidence>
<name>A0A0R2H8F7_WEIVI</name>
<reference evidence="2 3" key="1">
    <citation type="journal article" date="2015" name="Genome Announc.">
        <title>Expanding the biotechnology potential of lactobacilli through comparative genomics of 213 strains and associated genera.</title>
        <authorList>
            <person name="Sun Z."/>
            <person name="Harris H.M."/>
            <person name="McCann A."/>
            <person name="Guo C."/>
            <person name="Argimon S."/>
            <person name="Zhang W."/>
            <person name="Yang X."/>
            <person name="Jeffery I.B."/>
            <person name="Cooney J.C."/>
            <person name="Kagawa T.F."/>
            <person name="Liu W."/>
            <person name="Song Y."/>
            <person name="Salvetti E."/>
            <person name="Wrobel A."/>
            <person name="Rasinkangas P."/>
            <person name="Parkhill J."/>
            <person name="Rea M.C."/>
            <person name="O'Sullivan O."/>
            <person name="Ritari J."/>
            <person name="Douillard F.P."/>
            <person name="Paul Ross R."/>
            <person name="Yang R."/>
            <person name="Briner A.E."/>
            <person name="Felis G.E."/>
            <person name="de Vos W.M."/>
            <person name="Barrangou R."/>
            <person name="Klaenhammer T.R."/>
            <person name="Caufield P.W."/>
            <person name="Cui Y."/>
            <person name="Zhang H."/>
            <person name="O'Toole P.W."/>
        </authorList>
    </citation>
    <scope>NUCLEOTIDE SEQUENCE [LARGE SCALE GENOMIC DNA]</scope>
    <source>
        <strain evidence="2 3">DSM 20410</strain>
    </source>
</reference>
<feature type="domain" description="SseB protein N-terminal" evidence="1">
    <location>
        <begin position="14"/>
        <end position="142"/>
    </location>
</feature>
<dbReference type="Proteomes" id="UP000051992">
    <property type="component" value="Unassembled WGS sequence"/>
</dbReference>
<evidence type="ECO:0000313" key="2">
    <source>
        <dbReference type="EMBL" id="KRN45908.1"/>
    </source>
</evidence>
<protein>
    <recommendedName>
        <fullName evidence="1">SseB protein N-terminal domain-containing protein</fullName>
    </recommendedName>
</protein>
<dbReference type="PATRIC" id="fig|1629.5.peg.1264"/>
<dbReference type="AlphaFoldDB" id="A0A0R2H8F7"/>
<sequence length="259" mass="28403">MMIKTGIKNDALMDALHAMRDDQNETTENNYTQALLQAQLLAPVGFTQAPIEQADGSVVLPEGSEVRFVTFADENENMIFPVFSDDAQADMGDWDVEDTVYPYPMTIEQYLPMVFDEEVPNMGGLVLNPFSEDGMPITMDNLAFLASVLEAVHGDGEVQVSAADDIVPGPLKYDLVALADDHSDLIKHLYLLRLTQGEEGSYLVVIDGPDREAALALGSDFEKVFNVNAGDEGSEFNLIMSDDFGADLSEFTPIYDSEI</sequence>